<reference evidence="4" key="1">
    <citation type="submission" date="2016-10" db="EMBL/GenBank/DDBJ databases">
        <authorList>
            <person name="Varghese N."/>
            <person name="Submissions S."/>
        </authorList>
    </citation>
    <scope>NUCLEOTIDE SEQUENCE [LARGE SCALE GENOMIC DNA]</scope>
    <source>
        <strain evidence="4">DSM 19110</strain>
    </source>
</reference>
<evidence type="ECO:0000313" key="3">
    <source>
        <dbReference type="EMBL" id="SDN71489.1"/>
    </source>
</evidence>
<keyword evidence="1" id="KW-0812">Transmembrane</keyword>
<dbReference type="PANTHER" id="PTHR30590">
    <property type="entry name" value="INNER MEMBRANE PROTEIN"/>
    <property type="match status" value="1"/>
</dbReference>
<dbReference type="RefSeq" id="WP_074611300.1">
    <property type="nucleotide sequence ID" value="NZ_FNGY01000009.1"/>
</dbReference>
<dbReference type="Proteomes" id="UP000183200">
    <property type="component" value="Unassembled WGS sequence"/>
</dbReference>
<dbReference type="InterPro" id="IPR052529">
    <property type="entry name" value="Bact_Transport_Assoc"/>
</dbReference>
<evidence type="ECO:0000313" key="4">
    <source>
        <dbReference type="Proteomes" id="UP000183200"/>
    </source>
</evidence>
<gene>
    <name evidence="3" type="ORF">SAMN05421820_10950</name>
</gene>
<feature type="transmembrane region" description="Helical" evidence="1">
    <location>
        <begin position="110"/>
        <end position="131"/>
    </location>
</feature>
<dbReference type="InterPro" id="IPR007349">
    <property type="entry name" value="DUF418"/>
</dbReference>
<name>A0A1H0DN40_9SPHI</name>
<proteinExistence type="predicted"/>
<protein>
    <recommendedName>
        <fullName evidence="2">DUF418 domain-containing protein</fullName>
    </recommendedName>
</protein>
<feature type="transmembrane region" description="Helical" evidence="1">
    <location>
        <begin position="37"/>
        <end position="62"/>
    </location>
</feature>
<sequence>MAKIRTIFLVSLTIGLPVALAGLVCLGMPHDSAVYNIMQFLGSYIGGSALGIFYVCAVLLLLQKASGQRILAPFAAVGRMAATNYILQSVICVLLFYSFGLGLYGKISPVAGFFLAIGLYVFQVFFSNFWMNRFLYGPIEWLWRSLTYGTKMPIKMNAIQKQRRA</sequence>
<organism evidence="3 4">
    <name type="scientific">Pedobacter steynii</name>
    <dbReference type="NCBI Taxonomy" id="430522"/>
    <lineage>
        <taxon>Bacteria</taxon>
        <taxon>Pseudomonadati</taxon>
        <taxon>Bacteroidota</taxon>
        <taxon>Sphingobacteriia</taxon>
        <taxon>Sphingobacteriales</taxon>
        <taxon>Sphingobacteriaceae</taxon>
        <taxon>Pedobacter</taxon>
    </lineage>
</organism>
<feature type="transmembrane region" description="Helical" evidence="1">
    <location>
        <begin position="82"/>
        <end position="104"/>
    </location>
</feature>
<dbReference type="AlphaFoldDB" id="A0A1H0DN40"/>
<evidence type="ECO:0000256" key="1">
    <source>
        <dbReference type="SAM" id="Phobius"/>
    </source>
</evidence>
<accession>A0A1H0DN40</accession>
<keyword evidence="1" id="KW-1133">Transmembrane helix</keyword>
<evidence type="ECO:0000259" key="2">
    <source>
        <dbReference type="Pfam" id="PF04235"/>
    </source>
</evidence>
<feature type="domain" description="DUF418" evidence="2">
    <location>
        <begin position="3"/>
        <end position="149"/>
    </location>
</feature>
<dbReference type="PANTHER" id="PTHR30590:SF3">
    <property type="entry name" value="HYPOTHETICAL MEMBRANE SPANNING PROTEIN"/>
    <property type="match status" value="1"/>
</dbReference>
<dbReference type="EMBL" id="FNGY01000009">
    <property type="protein sequence ID" value="SDN71489.1"/>
    <property type="molecule type" value="Genomic_DNA"/>
</dbReference>
<keyword evidence="1" id="KW-0472">Membrane</keyword>
<dbReference type="Pfam" id="PF04235">
    <property type="entry name" value="DUF418"/>
    <property type="match status" value="1"/>
</dbReference>
<keyword evidence="4" id="KW-1185">Reference proteome</keyword>